<organism evidence="2 3">
    <name type="scientific">Legionella fallonii LLAP-10</name>
    <dbReference type="NCBI Taxonomy" id="1212491"/>
    <lineage>
        <taxon>Bacteria</taxon>
        <taxon>Pseudomonadati</taxon>
        <taxon>Pseudomonadota</taxon>
        <taxon>Gammaproteobacteria</taxon>
        <taxon>Legionellales</taxon>
        <taxon>Legionellaceae</taxon>
        <taxon>Legionella</taxon>
    </lineage>
</organism>
<feature type="region of interest" description="Disordered" evidence="1">
    <location>
        <begin position="56"/>
        <end position="75"/>
    </location>
</feature>
<accession>A0A098G238</accession>
<protein>
    <submittedName>
        <fullName evidence="2">Uncharacterized protein</fullName>
    </submittedName>
</protein>
<dbReference type="EMBL" id="LN614827">
    <property type="protein sequence ID" value="CEG55560.1"/>
    <property type="molecule type" value="Genomic_DNA"/>
</dbReference>
<sequence>MKQIEKELQEAKARLERYETEQTEYNGDQGPERYLFFISIKQLINGTKIEISTLERQLKKQQESPPESRPTDCGL</sequence>
<evidence type="ECO:0000313" key="3">
    <source>
        <dbReference type="Proteomes" id="UP000032430"/>
    </source>
</evidence>
<proteinExistence type="predicted"/>
<evidence type="ECO:0000313" key="2">
    <source>
        <dbReference type="EMBL" id="CEG55560.1"/>
    </source>
</evidence>
<dbReference type="Proteomes" id="UP000032430">
    <property type="component" value="Chromosome I"/>
</dbReference>
<dbReference type="RefSeq" id="WP_045094425.1">
    <property type="nucleotide sequence ID" value="NZ_LN614827.1"/>
</dbReference>
<dbReference type="HOGENOM" id="CLU_2666592_0_0_6"/>
<evidence type="ECO:0000256" key="1">
    <source>
        <dbReference type="SAM" id="MobiDB-lite"/>
    </source>
</evidence>
<dbReference type="AlphaFoldDB" id="A0A098G238"/>
<name>A0A098G238_9GAMM</name>
<gene>
    <name evidence="2" type="ORF">LFA_0076</name>
</gene>
<dbReference type="KEGG" id="lfa:LFA_0076"/>
<keyword evidence="3" id="KW-1185">Reference proteome</keyword>
<reference evidence="3" key="1">
    <citation type="submission" date="2014-09" db="EMBL/GenBank/DDBJ databases">
        <authorList>
            <person name="Gomez-Valero L."/>
        </authorList>
    </citation>
    <scope>NUCLEOTIDE SEQUENCE [LARGE SCALE GENOMIC DNA]</scope>
    <source>
        <strain evidence="3">ATCC700992</strain>
    </source>
</reference>